<sequence length="156" mass="16463">MDILTQYAWIAWLVLILLFGVIELFTLELTFLMLALGGAFGLVSGLFGLPWWAQFISAAVVAMALILLLRPPLLWRLHSGGDPTPSNIDAIVGSDGRVVVPLTTTAGQVRLSNGELWSARLAALSDLGEVSVGTPVLVTAVIGATISVVPLERTGA</sequence>
<evidence type="ECO:0000256" key="1">
    <source>
        <dbReference type="SAM" id="Phobius"/>
    </source>
</evidence>
<organism evidence="3 4">
    <name type="scientific">Candidatus Lumbricidiphila eiseniae</name>
    <dbReference type="NCBI Taxonomy" id="1969409"/>
    <lineage>
        <taxon>Bacteria</taxon>
        <taxon>Bacillati</taxon>
        <taxon>Actinomycetota</taxon>
        <taxon>Actinomycetes</taxon>
        <taxon>Micrococcales</taxon>
        <taxon>Microbacteriaceae</taxon>
        <taxon>Candidatus Lumbricidiphila</taxon>
    </lineage>
</organism>
<protein>
    <recommendedName>
        <fullName evidence="2">NfeD-like C-terminal domain-containing protein</fullName>
    </recommendedName>
</protein>
<dbReference type="InterPro" id="IPR002810">
    <property type="entry name" value="NfeD-like_C"/>
</dbReference>
<comment type="caution">
    <text evidence="3">The sequence shown here is derived from an EMBL/GenBank/DDBJ whole genome shotgun (WGS) entry which is preliminary data.</text>
</comment>
<dbReference type="Gene3D" id="2.40.50.140">
    <property type="entry name" value="Nucleic acid-binding proteins"/>
    <property type="match status" value="1"/>
</dbReference>
<proteinExistence type="predicted"/>
<dbReference type="AlphaFoldDB" id="A0A2A6FQZ2"/>
<evidence type="ECO:0000259" key="2">
    <source>
        <dbReference type="Pfam" id="PF01957"/>
    </source>
</evidence>
<name>A0A2A6FQZ2_9MICO</name>
<feature type="transmembrane region" description="Helical" evidence="1">
    <location>
        <begin position="52"/>
        <end position="69"/>
    </location>
</feature>
<keyword evidence="1" id="KW-0472">Membrane</keyword>
<dbReference type="Proteomes" id="UP000219994">
    <property type="component" value="Unassembled WGS sequence"/>
</dbReference>
<gene>
    <name evidence="3" type="ORF">B5766_06815</name>
</gene>
<evidence type="ECO:0000313" key="4">
    <source>
        <dbReference type="Proteomes" id="UP000219994"/>
    </source>
</evidence>
<keyword evidence="1" id="KW-0812">Transmembrane</keyword>
<dbReference type="Pfam" id="PF01957">
    <property type="entry name" value="NfeD"/>
    <property type="match status" value="1"/>
</dbReference>
<reference evidence="4" key="1">
    <citation type="submission" date="2017-03" db="EMBL/GenBank/DDBJ databases">
        <authorList>
            <person name="Lund M.B."/>
        </authorList>
    </citation>
    <scope>NUCLEOTIDE SEQUENCE [LARGE SCALE GENOMIC DNA]</scope>
</reference>
<feature type="domain" description="NfeD-like C-terminal" evidence="2">
    <location>
        <begin position="89"/>
        <end position="150"/>
    </location>
</feature>
<accession>A0A2A6FQZ2</accession>
<dbReference type="EMBL" id="NAEP01000036">
    <property type="protein sequence ID" value="PDQ35304.1"/>
    <property type="molecule type" value="Genomic_DNA"/>
</dbReference>
<keyword evidence="1" id="KW-1133">Transmembrane helix</keyword>
<dbReference type="InterPro" id="IPR012340">
    <property type="entry name" value="NA-bd_OB-fold"/>
</dbReference>
<evidence type="ECO:0000313" key="3">
    <source>
        <dbReference type="EMBL" id="PDQ35304.1"/>
    </source>
</evidence>